<evidence type="ECO:0000313" key="2">
    <source>
        <dbReference type="EMBL" id="KGP90576.1"/>
    </source>
</evidence>
<sequence>MEDLYNHLRGLEEKLLQPETRKSLEALQQLLAPSFFEIGSSGEVLYKEGITPENIGVVDMELYGFEIHPLSEEIMLTTFTVDNHLTHQRSLRSSIWKRIRGKWMMVFHQGTIAKETYKENRREL</sequence>
<dbReference type="RefSeq" id="WP_036785265.1">
    <property type="nucleotide sequence ID" value="NZ_AVBG01000011.1"/>
</dbReference>
<proteinExistence type="predicted"/>
<gene>
    <name evidence="2" type="ORF">N780_04060</name>
</gene>
<organism evidence="2 3">
    <name type="scientific">Pontibacillus chungwhensis BH030062</name>
    <dbReference type="NCBI Taxonomy" id="1385513"/>
    <lineage>
        <taxon>Bacteria</taxon>
        <taxon>Bacillati</taxon>
        <taxon>Bacillota</taxon>
        <taxon>Bacilli</taxon>
        <taxon>Bacillales</taxon>
        <taxon>Bacillaceae</taxon>
        <taxon>Pontibacillus</taxon>
    </lineage>
</organism>
<comment type="caution">
    <text evidence="2">The sequence shown here is derived from an EMBL/GenBank/DDBJ whole genome shotgun (WGS) entry which is preliminary data.</text>
</comment>
<dbReference type="eggNOG" id="COG4994">
    <property type="taxonomic scope" value="Bacteria"/>
</dbReference>
<name>A0A0A2UVP0_9BACI</name>
<reference evidence="2 3" key="1">
    <citation type="submission" date="2013-08" db="EMBL/GenBank/DDBJ databases">
        <title>Genome of Pontibacillus chungwhensis.</title>
        <authorList>
            <person name="Wang Q."/>
            <person name="Wang G."/>
        </authorList>
    </citation>
    <scope>NUCLEOTIDE SEQUENCE [LARGE SCALE GENOMIC DNA]</scope>
    <source>
        <strain evidence="2 3">BH030062</strain>
    </source>
</reference>
<keyword evidence="3" id="KW-1185">Reference proteome</keyword>
<dbReference type="InterPro" id="IPR032710">
    <property type="entry name" value="NTF2-like_dom_sf"/>
</dbReference>
<dbReference type="STRING" id="1385513.N780_04060"/>
<dbReference type="Gene3D" id="3.10.450.50">
    <property type="match status" value="1"/>
</dbReference>
<dbReference type="Pfam" id="PF14534">
    <property type="entry name" value="DUF4440"/>
    <property type="match status" value="1"/>
</dbReference>
<dbReference type="SUPFAM" id="SSF54427">
    <property type="entry name" value="NTF2-like"/>
    <property type="match status" value="1"/>
</dbReference>
<protein>
    <submittedName>
        <fullName evidence="2">RNAse H</fullName>
    </submittedName>
</protein>
<dbReference type="OrthoDB" id="121974at2"/>
<feature type="domain" description="DUF4440" evidence="1">
    <location>
        <begin position="8"/>
        <end position="105"/>
    </location>
</feature>
<dbReference type="AlphaFoldDB" id="A0A0A2UVP0"/>
<evidence type="ECO:0000259" key="1">
    <source>
        <dbReference type="Pfam" id="PF14534"/>
    </source>
</evidence>
<evidence type="ECO:0000313" key="3">
    <source>
        <dbReference type="Proteomes" id="UP000030153"/>
    </source>
</evidence>
<dbReference type="InterPro" id="IPR027843">
    <property type="entry name" value="DUF4440"/>
</dbReference>
<accession>A0A0A2UVP0</accession>
<dbReference type="Proteomes" id="UP000030153">
    <property type="component" value="Unassembled WGS sequence"/>
</dbReference>
<dbReference type="EMBL" id="AVBG01000011">
    <property type="protein sequence ID" value="KGP90576.1"/>
    <property type="molecule type" value="Genomic_DNA"/>
</dbReference>